<sequence length="173" mass="18563">MAQFARPMEAGSMNLVVRPVTGADRDLVVDLLSAAWGTTVMAVHGELYDAADQPGFLAVADGEPAGLLTYRVDGDGAWEITTLESVRPGLGAGTALLDAVGAAAAAAGARRVWLITTNDNVHALRFYQRRGFDLVAIHHDAVTRTRETLKPSIPLESDGIPIRHELELERPLR</sequence>
<evidence type="ECO:0000256" key="1">
    <source>
        <dbReference type="ARBA" id="ARBA00022679"/>
    </source>
</evidence>
<dbReference type="Proteomes" id="UP000284057">
    <property type="component" value="Unassembled WGS sequence"/>
</dbReference>
<dbReference type="InterPro" id="IPR050832">
    <property type="entry name" value="Bact_Acetyltransf"/>
</dbReference>
<accession>A0A418KRB9</accession>
<comment type="caution">
    <text evidence="4">The sequence shown here is derived from an EMBL/GenBank/DDBJ whole genome shotgun (WGS) entry which is preliminary data.</text>
</comment>
<keyword evidence="2" id="KW-0012">Acyltransferase</keyword>
<dbReference type="SUPFAM" id="SSF55729">
    <property type="entry name" value="Acyl-CoA N-acyltransferases (Nat)"/>
    <property type="match status" value="1"/>
</dbReference>
<dbReference type="Pfam" id="PF00583">
    <property type="entry name" value="Acetyltransf_1"/>
    <property type="match status" value="1"/>
</dbReference>
<keyword evidence="5" id="KW-1185">Reference proteome</keyword>
<dbReference type="AlphaFoldDB" id="A0A418KRB9"/>
<evidence type="ECO:0000259" key="3">
    <source>
        <dbReference type="PROSITE" id="PS51186"/>
    </source>
</evidence>
<dbReference type="InterPro" id="IPR000182">
    <property type="entry name" value="GNAT_dom"/>
</dbReference>
<dbReference type="GO" id="GO:0016747">
    <property type="term" value="F:acyltransferase activity, transferring groups other than amino-acyl groups"/>
    <property type="evidence" value="ECO:0007669"/>
    <property type="project" value="InterPro"/>
</dbReference>
<feature type="domain" description="N-acetyltransferase" evidence="3">
    <location>
        <begin position="15"/>
        <end position="156"/>
    </location>
</feature>
<organism evidence="4 5">
    <name type="scientific">Jiangella rhizosphaerae</name>
    <dbReference type="NCBI Taxonomy" id="2293569"/>
    <lineage>
        <taxon>Bacteria</taxon>
        <taxon>Bacillati</taxon>
        <taxon>Actinomycetota</taxon>
        <taxon>Actinomycetes</taxon>
        <taxon>Jiangellales</taxon>
        <taxon>Jiangellaceae</taxon>
        <taxon>Jiangella</taxon>
    </lineage>
</organism>
<dbReference type="EMBL" id="QUAL01000111">
    <property type="protein sequence ID" value="RIQ24560.1"/>
    <property type="molecule type" value="Genomic_DNA"/>
</dbReference>
<proteinExistence type="predicted"/>
<dbReference type="Gene3D" id="3.40.630.30">
    <property type="match status" value="1"/>
</dbReference>
<name>A0A418KRB9_9ACTN</name>
<dbReference type="PANTHER" id="PTHR43877">
    <property type="entry name" value="AMINOALKYLPHOSPHONATE N-ACETYLTRANSFERASE-RELATED-RELATED"/>
    <property type="match status" value="1"/>
</dbReference>
<protein>
    <submittedName>
        <fullName evidence="4">GNAT family N-acetyltransferase</fullName>
    </submittedName>
</protein>
<gene>
    <name evidence="4" type="ORF">DY240_11795</name>
</gene>
<dbReference type="InterPro" id="IPR016181">
    <property type="entry name" value="Acyl_CoA_acyltransferase"/>
</dbReference>
<evidence type="ECO:0000256" key="2">
    <source>
        <dbReference type="ARBA" id="ARBA00023315"/>
    </source>
</evidence>
<evidence type="ECO:0000313" key="5">
    <source>
        <dbReference type="Proteomes" id="UP000284057"/>
    </source>
</evidence>
<dbReference type="PROSITE" id="PS51186">
    <property type="entry name" value="GNAT"/>
    <property type="match status" value="1"/>
</dbReference>
<reference evidence="4 5" key="1">
    <citation type="submission" date="2018-09" db="EMBL/GenBank/DDBJ databases">
        <title>Isolation, diversity and antifungal activity of actinobacteria from wheat.</title>
        <authorList>
            <person name="Han C."/>
        </authorList>
    </citation>
    <scope>NUCLEOTIDE SEQUENCE [LARGE SCALE GENOMIC DNA]</scope>
    <source>
        <strain evidence="4 5">NEAU-YY265</strain>
    </source>
</reference>
<evidence type="ECO:0000313" key="4">
    <source>
        <dbReference type="EMBL" id="RIQ24560.1"/>
    </source>
</evidence>
<keyword evidence="1 4" id="KW-0808">Transferase</keyword>